<reference evidence="1" key="1">
    <citation type="submission" date="2022-07" db="EMBL/GenBank/DDBJ databases">
        <title>Genome Sequence of Phlebia brevispora.</title>
        <authorList>
            <person name="Buettner E."/>
        </authorList>
    </citation>
    <scope>NUCLEOTIDE SEQUENCE</scope>
    <source>
        <strain evidence="1">MPL23</strain>
    </source>
</reference>
<sequence length="854" mass="95741">MCHFSKSKEFCTLIFDNQRPRVAGELLEGEAELFLSLLSENRVLEVYVELRGTITTRLRIPRNSGTHTTQETVELVRTSMLLWSRATKRTASEGYLKVPFQFILPSGIPPSCSFSKHSDLGEIAYCIRVVGVRPVFYRNYTTNTYFPVLPVDIRGYEVSKSFEKPWTGEWCTLEKERDLQRTPVEGFAHAKMTVKSNILTFPKLDAYPILTPIPFNVDITTLSEHTELANIPHDGRPIFPCPPTTTNSTLTFRLERKVQLKAHTLEEIHHDVVAHLGGFGSKSKYWHPSYTADQAPLEKDWVPADDGGGKWKQHVHFASNFVLNCAPSFESMTMGVDYSLVLKVEFPGENHLKIECPVDIVSNKPAPATEAHTFSAANSKCLVAVHDVGDVATRSMLCYSAYTLGRNAEAQPLTLKHQVFAVLRWHLNSIGVSVGQSSRIQGFSPLIFSAMTLLHPSEEVVSLIFPEHLRVAGDVIEGEVDLNFRMMQHSSYEQVQVKLFGSIFTKISRAAGYMNYITEESVTLVRDSTTLWRHGEAYPPPGTDILKLPFRFTLPSRGIYPSCSFDNKYDLCGKVIYWVEVNARRTGLHLNKCIPRIFPVLPLDTPGAQLSRALRSGWEGPWRQYQEVRAIRKGMWGEYSNAKWMLKLPAVDVYPIFTPIPFILEIVTLSKPMKREDVFQGAVFPAPPHSPRTGVELKLVRDVSIKAQHQDGTSFGSLVAYLGGFAHDESAGAEVQTEIPESIWIPDQAAQKKHLGTFKQAVTFKSSFTFHCAPTFMAETMSVRYTLELKVEFPGVGNNVRGRVPLQLVSNASSSGSEPPARLWDAPPEIELPPAYFSSTNWNGHRKDSSNSSV</sequence>
<dbReference type="EMBL" id="JANHOG010000116">
    <property type="protein sequence ID" value="KAJ3557999.1"/>
    <property type="molecule type" value="Genomic_DNA"/>
</dbReference>
<comment type="caution">
    <text evidence="1">The sequence shown here is derived from an EMBL/GenBank/DDBJ whole genome shotgun (WGS) entry which is preliminary data.</text>
</comment>
<name>A0ACC1TCF4_9APHY</name>
<evidence type="ECO:0000313" key="2">
    <source>
        <dbReference type="Proteomes" id="UP001148662"/>
    </source>
</evidence>
<gene>
    <name evidence="1" type="ORF">NM688_g1171</name>
</gene>
<accession>A0ACC1TCF4</accession>
<protein>
    <submittedName>
        <fullName evidence="1">Uncharacterized protein</fullName>
    </submittedName>
</protein>
<keyword evidence="2" id="KW-1185">Reference proteome</keyword>
<organism evidence="1 2">
    <name type="scientific">Phlebia brevispora</name>
    <dbReference type="NCBI Taxonomy" id="194682"/>
    <lineage>
        <taxon>Eukaryota</taxon>
        <taxon>Fungi</taxon>
        <taxon>Dikarya</taxon>
        <taxon>Basidiomycota</taxon>
        <taxon>Agaricomycotina</taxon>
        <taxon>Agaricomycetes</taxon>
        <taxon>Polyporales</taxon>
        <taxon>Meruliaceae</taxon>
        <taxon>Phlebia</taxon>
    </lineage>
</organism>
<proteinExistence type="predicted"/>
<dbReference type="Proteomes" id="UP001148662">
    <property type="component" value="Unassembled WGS sequence"/>
</dbReference>
<evidence type="ECO:0000313" key="1">
    <source>
        <dbReference type="EMBL" id="KAJ3557999.1"/>
    </source>
</evidence>